<name>A0ACB5STV0_AMBMO</name>
<reference evidence="1" key="1">
    <citation type="submission" date="2023-04" db="EMBL/GenBank/DDBJ databases">
        <title>Ambrosiozyma monospora NBRC 10751.</title>
        <authorList>
            <person name="Ichikawa N."/>
            <person name="Sato H."/>
            <person name="Tonouchi N."/>
        </authorList>
    </citation>
    <scope>NUCLEOTIDE SEQUENCE</scope>
    <source>
        <strain evidence="1">NBRC 10751</strain>
    </source>
</reference>
<sequence length="176" mass="19465">MPENKQTEDSGASPAEQIIEAARRNNVDLLNSIYESYASKPDQLISLLNSAKDATGNSALHLCCKYGNYEVMDHILDLEGVNVNPQHPLTLDTPLHYAVNYSFEEPDYALFLIENLIEVGADVKLKNKDGLKPVQLLGDSNEKIRDTLESAEYAINVKPEAEGEVVEDLDSDDDAK</sequence>
<proteinExistence type="predicted"/>
<evidence type="ECO:0000313" key="1">
    <source>
        <dbReference type="EMBL" id="GME72425.1"/>
    </source>
</evidence>
<gene>
    <name evidence="1" type="ORF">Amon02_000098400</name>
</gene>
<dbReference type="EMBL" id="BSXS01000419">
    <property type="protein sequence ID" value="GME72425.1"/>
    <property type="molecule type" value="Genomic_DNA"/>
</dbReference>
<keyword evidence="2" id="KW-1185">Reference proteome</keyword>
<organism evidence="1 2">
    <name type="scientific">Ambrosiozyma monospora</name>
    <name type="common">Yeast</name>
    <name type="synonym">Endomycopsis monosporus</name>
    <dbReference type="NCBI Taxonomy" id="43982"/>
    <lineage>
        <taxon>Eukaryota</taxon>
        <taxon>Fungi</taxon>
        <taxon>Dikarya</taxon>
        <taxon>Ascomycota</taxon>
        <taxon>Saccharomycotina</taxon>
        <taxon>Pichiomycetes</taxon>
        <taxon>Pichiales</taxon>
        <taxon>Pichiaceae</taxon>
        <taxon>Ambrosiozyma</taxon>
    </lineage>
</organism>
<accession>A0ACB5STV0</accession>
<protein>
    <submittedName>
        <fullName evidence="1">Unnamed protein product</fullName>
    </submittedName>
</protein>
<evidence type="ECO:0000313" key="2">
    <source>
        <dbReference type="Proteomes" id="UP001165064"/>
    </source>
</evidence>
<dbReference type="Proteomes" id="UP001165064">
    <property type="component" value="Unassembled WGS sequence"/>
</dbReference>
<comment type="caution">
    <text evidence="1">The sequence shown here is derived from an EMBL/GenBank/DDBJ whole genome shotgun (WGS) entry which is preliminary data.</text>
</comment>